<evidence type="ECO:0000313" key="2">
    <source>
        <dbReference type="EMBL" id="CAG6607811.1"/>
    </source>
</evidence>
<keyword evidence="1" id="KW-0812">Transmembrane</keyword>
<dbReference type="EMBL" id="HBUF01009307">
    <property type="protein sequence ID" value="CAG6607834.1"/>
    <property type="molecule type" value="Transcribed_RNA"/>
</dbReference>
<proteinExistence type="predicted"/>
<dbReference type="EMBL" id="HBUF01572184">
    <property type="protein sequence ID" value="CAG6767026.1"/>
    <property type="molecule type" value="Transcribed_RNA"/>
</dbReference>
<dbReference type="EMBL" id="HBUF01009312">
    <property type="protein sequence ID" value="CAG6607856.1"/>
    <property type="molecule type" value="Transcribed_RNA"/>
</dbReference>
<dbReference type="AlphaFoldDB" id="A0A8D8LEV5"/>
<dbReference type="EMBL" id="HBUF01009303">
    <property type="protein sequence ID" value="CAG6607811.1"/>
    <property type="molecule type" value="Transcribed_RNA"/>
</dbReference>
<dbReference type="EMBL" id="HBUF01282265">
    <property type="protein sequence ID" value="CAG6687629.1"/>
    <property type="molecule type" value="Transcribed_RNA"/>
</dbReference>
<dbReference type="EMBL" id="HBUF01009306">
    <property type="protein sequence ID" value="CAG6607829.1"/>
    <property type="molecule type" value="Transcribed_RNA"/>
</dbReference>
<keyword evidence="1" id="KW-1133">Transmembrane helix</keyword>
<name>A0A8D8LEV5_9HEMI</name>
<keyword evidence="1" id="KW-0472">Membrane</keyword>
<dbReference type="EMBL" id="HBUF01009304">
    <property type="protein sequence ID" value="CAG6607817.1"/>
    <property type="molecule type" value="Transcribed_RNA"/>
</dbReference>
<dbReference type="EMBL" id="HBUF01009314">
    <property type="protein sequence ID" value="CAG6607871.1"/>
    <property type="molecule type" value="Transcribed_RNA"/>
</dbReference>
<feature type="transmembrane region" description="Helical" evidence="1">
    <location>
        <begin position="27"/>
        <end position="47"/>
    </location>
</feature>
<organism evidence="2">
    <name type="scientific">Cacopsylla melanoneura</name>
    <dbReference type="NCBI Taxonomy" id="428564"/>
    <lineage>
        <taxon>Eukaryota</taxon>
        <taxon>Metazoa</taxon>
        <taxon>Ecdysozoa</taxon>
        <taxon>Arthropoda</taxon>
        <taxon>Hexapoda</taxon>
        <taxon>Insecta</taxon>
        <taxon>Pterygota</taxon>
        <taxon>Neoptera</taxon>
        <taxon>Paraneoptera</taxon>
        <taxon>Hemiptera</taxon>
        <taxon>Sternorrhyncha</taxon>
        <taxon>Psylloidea</taxon>
        <taxon>Psyllidae</taxon>
        <taxon>Psyllinae</taxon>
        <taxon>Cacopsylla</taxon>
    </lineage>
</organism>
<dbReference type="EMBL" id="HBUF01009305">
    <property type="protein sequence ID" value="CAG6607823.1"/>
    <property type="molecule type" value="Transcribed_RNA"/>
</dbReference>
<sequence length="103" mass="12085">MFVPRFNGLWLKDGFTQVFCFIEFRSFTFSLMFFPSISSRCFGLLLCSSCGPMRIMRELFHLLKSTIIFLCLLISTIVSSIRDWYKVLDRYMNKVQGTQAVLE</sequence>
<evidence type="ECO:0000256" key="1">
    <source>
        <dbReference type="SAM" id="Phobius"/>
    </source>
</evidence>
<dbReference type="EMBL" id="HBUF01378132">
    <property type="protein sequence ID" value="CAG6729190.1"/>
    <property type="molecule type" value="Transcribed_RNA"/>
</dbReference>
<protein>
    <submittedName>
        <fullName evidence="2">Uncharacterized protein</fullName>
    </submittedName>
</protein>
<reference evidence="2" key="1">
    <citation type="submission" date="2021-05" db="EMBL/GenBank/DDBJ databases">
        <authorList>
            <person name="Alioto T."/>
            <person name="Alioto T."/>
            <person name="Gomez Garrido J."/>
        </authorList>
    </citation>
    <scope>NUCLEOTIDE SEQUENCE</scope>
</reference>
<dbReference type="EMBL" id="HBUF01009313">
    <property type="protein sequence ID" value="CAG6607863.1"/>
    <property type="molecule type" value="Transcribed_RNA"/>
</dbReference>
<accession>A0A8D8LEV5</accession>
<dbReference type="EMBL" id="HBUF01282266">
    <property type="protein sequence ID" value="CAG6687633.1"/>
    <property type="molecule type" value="Transcribed_RNA"/>
</dbReference>
<feature type="transmembrane region" description="Helical" evidence="1">
    <location>
        <begin position="59"/>
        <end position="81"/>
    </location>
</feature>